<protein>
    <submittedName>
        <fullName evidence="3">Uncharacterized protein</fullName>
    </submittedName>
</protein>
<dbReference type="SUPFAM" id="SSF101898">
    <property type="entry name" value="NHL repeat"/>
    <property type="match status" value="1"/>
</dbReference>
<evidence type="ECO:0000256" key="1">
    <source>
        <dbReference type="ARBA" id="ARBA00022737"/>
    </source>
</evidence>
<dbReference type="Proteomes" id="UP000663823">
    <property type="component" value="Unassembled WGS sequence"/>
</dbReference>
<accession>A0A820A4U9</accession>
<dbReference type="EMBL" id="CAJOAX010018658">
    <property type="protein sequence ID" value="CAF4182875.1"/>
    <property type="molecule type" value="Genomic_DNA"/>
</dbReference>
<dbReference type="InterPro" id="IPR001258">
    <property type="entry name" value="NHL_repeat"/>
</dbReference>
<gene>
    <name evidence="3" type="ORF">OTI717_LOCUS37771</name>
</gene>
<dbReference type="PANTHER" id="PTHR24104:SF25">
    <property type="entry name" value="PROTEIN LIN-41"/>
    <property type="match status" value="1"/>
</dbReference>
<comment type="caution">
    <text evidence="3">The sequence shown here is derived from an EMBL/GenBank/DDBJ whole genome shotgun (WGS) entry which is preliminary data.</text>
</comment>
<keyword evidence="1" id="KW-0677">Repeat</keyword>
<evidence type="ECO:0000313" key="3">
    <source>
        <dbReference type="EMBL" id="CAF4182875.1"/>
    </source>
</evidence>
<evidence type="ECO:0000256" key="2">
    <source>
        <dbReference type="PROSITE-ProRule" id="PRU00504"/>
    </source>
</evidence>
<dbReference type="PANTHER" id="PTHR24104">
    <property type="entry name" value="E3 UBIQUITIN-PROTEIN LIGASE NHLRC1-RELATED"/>
    <property type="match status" value="1"/>
</dbReference>
<dbReference type="AlphaFoldDB" id="A0A820A4U9"/>
<proteinExistence type="predicted"/>
<dbReference type="PROSITE" id="PS51125">
    <property type="entry name" value="NHL"/>
    <property type="match status" value="1"/>
</dbReference>
<name>A0A820A4U9_9BILA</name>
<dbReference type="InterPro" id="IPR011042">
    <property type="entry name" value="6-blade_b-propeller_TolB-like"/>
</dbReference>
<dbReference type="GO" id="GO:0043161">
    <property type="term" value="P:proteasome-mediated ubiquitin-dependent protein catabolic process"/>
    <property type="evidence" value="ECO:0007669"/>
    <property type="project" value="TreeGrafter"/>
</dbReference>
<dbReference type="GO" id="GO:0008270">
    <property type="term" value="F:zinc ion binding"/>
    <property type="evidence" value="ECO:0007669"/>
    <property type="project" value="UniProtKB-KW"/>
</dbReference>
<dbReference type="GO" id="GO:0000209">
    <property type="term" value="P:protein polyubiquitination"/>
    <property type="evidence" value="ECO:0007669"/>
    <property type="project" value="TreeGrafter"/>
</dbReference>
<reference evidence="3" key="1">
    <citation type="submission" date="2021-02" db="EMBL/GenBank/DDBJ databases">
        <authorList>
            <person name="Nowell W R."/>
        </authorList>
    </citation>
    <scope>NUCLEOTIDE SEQUENCE</scope>
</reference>
<dbReference type="GO" id="GO:0061630">
    <property type="term" value="F:ubiquitin protein ligase activity"/>
    <property type="evidence" value="ECO:0007669"/>
    <property type="project" value="TreeGrafter"/>
</dbReference>
<feature type="repeat" description="NHL" evidence="2">
    <location>
        <begin position="70"/>
        <end position="106"/>
    </location>
</feature>
<sequence length="109" mass="11849">MKWSKDATQGIIVAGGQGRGNGHTQLSYARGFVVDQLGTVYVADAGNDRIMRWPKGATQGSVIIGGNGQGGESNQLNWPFGLSFDRYGNLYVVDRYNHRVQKFNIASNA</sequence>
<organism evidence="3 4">
    <name type="scientific">Rotaria sordida</name>
    <dbReference type="NCBI Taxonomy" id="392033"/>
    <lineage>
        <taxon>Eukaryota</taxon>
        <taxon>Metazoa</taxon>
        <taxon>Spiralia</taxon>
        <taxon>Gnathifera</taxon>
        <taxon>Rotifera</taxon>
        <taxon>Eurotatoria</taxon>
        <taxon>Bdelloidea</taxon>
        <taxon>Philodinida</taxon>
        <taxon>Philodinidae</taxon>
        <taxon>Rotaria</taxon>
    </lineage>
</organism>
<dbReference type="Gene3D" id="2.120.10.30">
    <property type="entry name" value="TolB, C-terminal domain"/>
    <property type="match status" value="1"/>
</dbReference>
<dbReference type="InterPro" id="IPR050952">
    <property type="entry name" value="TRIM-NHL_E3_ligases"/>
</dbReference>
<dbReference type="Pfam" id="PF01436">
    <property type="entry name" value="NHL"/>
    <property type="match status" value="1"/>
</dbReference>
<evidence type="ECO:0000313" key="4">
    <source>
        <dbReference type="Proteomes" id="UP000663823"/>
    </source>
</evidence>